<gene>
    <name evidence="2" type="ORF">F2Q69_00014017</name>
</gene>
<sequence length="269" mass="30331">MTRASSPGEHDRVAGRLAGELGRDTSQLARRVLPCCRSNRRQARPRHEPSRPASMTVSSVDSPASLAVTRASSPASSAVTRASSPGERGQFQTRPHPITMHLHNRDLQGRLESIDTHTATSIDSGHQKSTNIPHDESVDSSPDDWENDYYSPAIDAYTGQNMHTDEYDEDFEEERAIEYRAILDEEDKLLPHSSWKRNAPSFDMTSLPSIDTQPQQRCRKRASTDTAYYKSVDTDFNRVRDGDYSIGSWADEHHHESFAVEIITYTRSR</sequence>
<feature type="compositionally biased region" description="Polar residues" evidence="1">
    <location>
        <begin position="70"/>
        <end position="83"/>
    </location>
</feature>
<feature type="compositionally biased region" description="Polar residues" evidence="1">
    <location>
        <begin position="120"/>
        <end position="132"/>
    </location>
</feature>
<feature type="region of interest" description="Disordered" evidence="1">
    <location>
        <begin position="120"/>
        <end position="143"/>
    </location>
</feature>
<evidence type="ECO:0000313" key="2">
    <source>
        <dbReference type="EMBL" id="KAF3555028.1"/>
    </source>
</evidence>
<feature type="compositionally biased region" description="Polar residues" evidence="1">
    <location>
        <begin position="53"/>
        <end position="62"/>
    </location>
</feature>
<reference evidence="2" key="1">
    <citation type="submission" date="2019-12" db="EMBL/GenBank/DDBJ databases">
        <title>Genome sequencing and annotation of Brassica cretica.</title>
        <authorList>
            <person name="Studholme D.J."/>
            <person name="Sarris P."/>
        </authorList>
    </citation>
    <scope>NUCLEOTIDE SEQUENCE</scope>
    <source>
        <strain evidence="2">PFS-109/04</strain>
        <tissue evidence="2">Leaf</tissue>
    </source>
</reference>
<proteinExistence type="predicted"/>
<comment type="caution">
    <text evidence="2">The sequence shown here is derived from an EMBL/GenBank/DDBJ whole genome shotgun (WGS) entry which is preliminary data.</text>
</comment>
<name>A0A8S9QUV5_BRACR</name>
<feature type="region of interest" description="Disordered" evidence="1">
    <location>
        <begin position="1"/>
        <end position="98"/>
    </location>
</feature>
<dbReference type="Proteomes" id="UP000712600">
    <property type="component" value="Unassembled WGS sequence"/>
</dbReference>
<evidence type="ECO:0000256" key="1">
    <source>
        <dbReference type="SAM" id="MobiDB-lite"/>
    </source>
</evidence>
<protein>
    <submittedName>
        <fullName evidence="2">Uncharacterized protein</fullName>
    </submittedName>
</protein>
<accession>A0A8S9QUV5</accession>
<evidence type="ECO:0000313" key="3">
    <source>
        <dbReference type="Proteomes" id="UP000712600"/>
    </source>
</evidence>
<dbReference type="EMBL" id="QGKX02000996">
    <property type="protein sequence ID" value="KAF3555028.1"/>
    <property type="molecule type" value="Genomic_DNA"/>
</dbReference>
<dbReference type="AlphaFoldDB" id="A0A8S9QUV5"/>
<organism evidence="2 3">
    <name type="scientific">Brassica cretica</name>
    <name type="common">Mustard</name>
    <dbReference type="NCBI Taxonomy" id="69181"/>
    <lineage>
        <taxon>Eukaryota</taxon>
        <taxon>Viridiplantae</taxon>
        <taxon>Streptophyta</taxon>
        <taxon>Embryophyta</taxon>
        <taxon>Tracheophyta</taxon>
        <taxon>Spermatophyta</taxon>
        <taxon>Magnoliopsida</taxon>
        <taxon>eudicotyledons</taxon>
        <taxon>Gunneridae</taxon>
        <taxon>Pentapetalae</taxon>
        <taxon>rosids</taxon>
        <taxon>malvids</taxon>
        <taxon>Brassicales</taxon>
        <taxon>Brassicaceae</taxon>
        <taxon>Brassiceae</taxon>
        <taxon>Brassica</taxon>
    </lineage>
</organism>